<keyword evidence="10" id="KW-0413">Isomerase</keyword>
<dbReference type="GO" id="GO:0016995">
    <property type="term" value="F:cholesterol oxidase activity"/>
    <property type="evidence" value="ECO:0007669"/>
    <property type="project" value="UniProtKB-EC"/>
</dbReference>
<evidence type="ECO:0000256" key="5">
    <source>
        <dbReference type="ARBA" id="ARBA00022827"/>
    </source>
</evidence>
<dbReference type="EC" id="5.3.3.1" evidence="11"/>
<evidence type="ECO:0000256" key="16">
    <source>
        <dbReference type="SAM" id="SignalP"/>
    </source>
</evidence>
<dbReference type="GO" id="GO:0004769">
    <property type="term" value="F:steroid Delta-isomerase activity"/>
    <property type="evidence" value="ECO:0007669"/>
    <property type="project" value="UniProtKB-EC"/>
</dbReference>
<keyword evidence="9" id="KW-0753">Steroid metabolism</keyword>
<gene>
    <name evidence="18" type="primary">choB</name>
    <name evidence="18" type="ORF">BG845_01312</name>
</gene>
<comment type="similarity">
    <text evidence="2">Belongs to the GMC oxidoreductase family.</text>
</comment>
<organism evidence="18 19">
    <name type="scientific">Pseudonocardia autotrophica</name>
    <name type="common">Amycolata autotrophica</name>
    <name type="synonym">Nocardia autotrophica</name>
    <dbReference type="NCBI Taxonomy" id="2074"/>
    <lineage>
        <taxon>Bacteria</taxon>
        <taxon>Bacillati</taxon>
        <taxon>Actinomycetota</taxon>
        <taxon>Actinomycetes</taxon>
        <taxon>Pseudonocardiales</taxon>
        <taxon>Pseudonocardiaceae</taxon>
        <taxon>Pseudonocardia</taxon>
    </lineage>
</organism>
<reference evidence="18 19" key="1">
    <citation type="submission" date="2016-09" db="EMBL/GenBank/DDBJ databases">
        <title>Pseudonocardia autotrophica DSM535, a candidate organism with high potential of specific P450 cytochromes.</title>
        <authorList>
            <person name="Grumaz C."/>
            <person name="Vainshtein Y."/>
            <person name="Kirstahler P."/>
            <person name="Sohn K."/>
        </authorList>
    </citation>
    <scope>NUCLEOTIDE SEQUENCE [LARGE SCALE GENOMIC DNA]</scope>
    <source>
        <strain evidence="18 19">DSM 535</strain>
    </source>
</reference>
<evidence type="ECO:0000256" key="15">
    <source>
        <dbReference type="ARBA" id="ARBA00049778"/>
    </source>
</evidence>
<evidence type="ECO:0000256" key="8">
    <source>
        <dbReference type="ARBA" id="ARBA00023166"/>
    </source>
</evidence>
<evidence type="ECO:0000259" key="17">
    <source>
        <dbReference type="Pfam" id="PF05199"/>
    </source>
</evidence>
<dbReference type="EMBL" id="MIGB01000005">
    <property type="protein sequence ID" value="OSY42392.1"/>
    <property type="molecule type" value="Genomic_DNA"/>
</dbReference>
<keyword evidence="6 18" id="KW-0560">Oxidoreductase</keyword>
<evidence type="ECO:0000256" key="14">
    <source>
        <dbReference type="ARBA" id="ARBA00049744"/>
    </source>
</evidence>
<sequence length="530" mass="56008">MPTLTRRTFLAGAAAAGGAAALHLGTRPAVAAPAARADRRRAVVIGTGFGGAVAAARLARAGVPALVLERGVRWPVRPGGDTFPLMFSPDRRASWLTPGPVLTGSPPAVWKPWTGVLDRVRGIGMDVLCGAGVGGGSLVYHGMTMQPSAATFAASMPAELDFERFDRDHYRRVESVLAPATIPDDVLAHARYRSSRQFLRRAEEAGTPGFRVPLPLDWNVVRRELRGELPASYSTGDVLYGANNGGKNTVDRTWVAEAEASGLVEVAPLHRATDVERDRSGRWVVHTERIDTDGVVLEQIRIVTDALFLAAGSAGTTRLLVKARAKGLVPDLPDGVGTRWGNNGDRIFTWTPVGESPGALQGGPACVGVRDWSDPARALTVIQAGVPFPVDLGTTTVIGYGIVEPRGEFRYDPVRDDAVLHWSQAHDAQLTRDIAARIRRIVGGDLVTGLLNPTLDTTAFETTTYHPLGGATIGDVCDAAGRVLGQRGLYVVDGALIPGSTGACNPSMTVAALAEYAMDGILGTDLGTVF</sequence>
<evidence type="ECO:0000256" key="10">
    <source>
        <dbReference type="ARBA" id="ARBA00023235"/>
    </source>
</evidence>
<dbReference type="STRING" id="2074.BG845_01312"/>
<comment type="caution">
    <text evidence="18">The sequence shown here is derived from an EMBL/GenBank/DDBJ whole genome shotgun (WGS) entry which is preliminary data.</text>
</comment>
<evidence type="ECO:0000256" key="6">
    <source>
        <dbReference type="ARBA" id="ARBA00023002"/>
    </source>
</evidence>
<dbReference type="InterPro" id="IPR006311">
    <property type="entry name" value="TAT_signal"/>
</dbReference>
<evidence type="ECO:0000256" key="11">
    <source>
        <dbReference type="ARBA" id="ARBA00038856"/>
    </source>
</evidence>
<dbReference type="InterPro" id="IPR036188">
    <property type="entry name" value="FAD/NAD-bd_sf"/>
</dbReference>
<evidence type="ECO:0000256" key="9">
    <source>
        <dbReference type="ARBA" id="ARBA00023221"/>
    </source>
</evidence>
<evidence type="ECO:0000256" key="1">
    <source>
        <dbReference type="ARBA" id="ARBA00001974"/>
    </source>
</evidence>
<dbReference type="AlphaFoldDB" id="A0A1Y2N4I8"/>
<evidence type="ECO:0000313" key="18">
    <source>
        <dbReference type="EMBL" id="OSY42392.1"/>
    </source>
</evidence>
<dbReference type="PANTHER" id="PTHR47470:SF1">
    <property type="entry name" value="FAD-DEPENDENT OXIDOREDUCTASE 2 FAD BINDING DOMAIN-CONTAINING PROTEIN"/>
    <property type="match status" value="1"/>
</dbReference>
<comment type="cofactor">
    <cofactor evidence="1">
        <name>FAD</name>
        <dbReference type="ChEBI" id="CHEBI:57692"/>
    </cofactor>
</comment>
<dbReference type="SUPFAM" id="SSF51905">
    <property type="entry name" value="FAD/NAD(P)-binding domain"/>
    <property type="match status" value="1"/>
</dbReference>
<keyword evidence="3" id="KW-0153">Cholesterol metabolism</keyword>
<dbReference type="PANTHER" id="PTHR47470">
    <property type="entry name" value="CHOLESTEROL OXIDASE"/>
    <property type="match status" value="1"/>
</dbReference>
<feature type="chain" id="PRO_5012101629" description="Cholesterol oxidase" evidence="16">
    <location>
        <begin position="32"/>
        <end position="530"/>
    </location>
</feature>
<dbReference type="RefSeq" id="WP_085911617.1">
    <property type="nucleotide sequence ID" value="NZ_AP018920.1"/>
</dbReference>
<dbReference type="OrthoDB" id="517968at2"/>
<dbReference type="GO" id="GO:0008203">
    <property type="term" value="P:cholesterol metabolic process"/>
    <property type="evidence" value="ECO:0007669"/>
    <property type="project" value="UniProtKB-KW"/>
</dbReference>
<evidence type="ECO:0000256" key="12">
    <source>
        <dbReference type="ARBA" id="ARBA00049645"/>
    </source>
</evidence>
<dbReference type="InterPro" id="IPR052542">
    <property type="entry name" value="Cholesterol_Oxidase"/>
</dbReference>
<dbReference type="PROSITE" id="PS51318">
    <property type="entry name" value="TAT"/>
    <property type="match status" value="1"/>
</dbReference>
<accession>A0A1Y2N4I8</accession>
<evidence type="ECO:0000313" key="19">
    <source>
        <dbReference type="Proteomes" id="UP000194360"/>
    </source>
</evidence>
<evidence type="ECO:0000256" key="3">
    <source>
        <dbReference type="ARBA" id="ARBA00022548"/>
    </source>
</evidence>
<dbReference type="SUPFAM" id="SSF54373">
    <property type="entry name" value="FAD-linked reductases, C-terminal domain"/>
    <property type="match status" value="1"/>
</dbReference>
<dbReference type="Gene3D" id="3.30.410.10">
    <property type="entry name" value="Cholesterol Oxidase, domain 2"/>
    <property type="match status" value="1"/>
</dbReference>
<dbReference type="EC" id="1.1.3.6" evidence="13"/>
<name>A0A1Y2N4I8_PSEAH</name>
<feature type="domain" description="Glucose-methanol-choline oxidoreductase C-terminal" evidence="17">
    <location>
        <begin position="429"/>
        <end position="514"/>
    </location>
</feature>
<keyword evidence="5" id="KW-0274">FAD</keyword>
<proteinExistence type="inferred from homology"/>
<dbReference type="Proteomes" id="UP000194360">
    <property type="component" value="Unassembled WGS sequence"/>
</dbReference>
<protein>
    <recommendedName>
        <fullName evidence="14">Cholesterol oxidase</fullName>
        <ecNumber evidence="13">1.1.3.6</ecNumber>
        <ecNumber evidence="11">5.3.3.1</ecNumber>
    </recommendedName>
    <alternativeName>
        <fullName evidence="15">Cholesterol isomerase</fullName>
    </alternativeName>
</protein>
<evidence type="ECO:0000256" key="7">
    <source>
        <dbReference type="ARBA" id="ARBA00023098"/>
    </source>
</evidence>
<dbReference type="InterPro" id="IPR007867">
    <property type="entry name" value="GMC_OxRtase_C"/>
</dbReference>
<keyword evidence="16" id="KW-0732">Signal</keyword>
<evidence type="ECO:0000256" key="4">
    <source>
        <dbReference type="ARBA" id="ARBA00022630"/>
    </source>
</evidence>
<keyword evidence="7" id="KW-0443">Lipid metabolism</keyword>
<feature type="signal peptide" evidence="16">
    <location>
        <begin position="1"/>
        <end position="31"/>
    </location>
</feature>
<evidence type="ECO:0000256" key="2">
    <source>
        <dbReference type="ARBA" id="ARBA00010790"/>
    </source>
</evidence>
<comment type="pathway">
    <text evidence="12">Steroid metabolism; cholesterol degradation.</text>
</comment>
<keyword evidence="4" id="KW-0285">Flavoprotein</keyword>
<evidence type="ECO:0000256" key="13">
    <source>
        <dbReference type="ARBA" id="ARBA00049723"/>
    </source>
</evidence>
<keyword evidence="19" id="KW-1185">Reference proteome</keyword>
<keyword evidence="8" id="KW-1207">Sterol metabolism</keyword>
<dbReference type="Pfam" id="PF05199">
    <property type="entry name" value="GMC_oxred_C"/>
    <property type="match status" value="1"/>
</dbReference>
<dbReference type="Gene3D" id="3.50.50.60">
    <property type="entry name" value="FAD/NAD(P)-binding domain"/>
    <property type="match status" value="1"/>
</dbReference>